<dbReference type="AlphaFoldDB" id="A0AA40LG75"/>
<sequence>MLLTEQQKALLMKRKTLLPKGIDPRSHLTLRSRQYVCHHHQPHESSPRVVHAAAGVAPEASPPDSKRTVGKPTAYDATEDRSPRLCPPFASLLSPISATEAKAQNSFMALQ</sequence>
<evidence type="ECO:0000313" key="3">
    <source>
        <dbReference type="Proteomes" id="UP001177744"/>
    </source>
</evidence>
<evidence type="ECO:0000313" key="2">
    <source>
        <dbReference type="EMBL" id="KAK1332326.1"/>
    </source>
</evidence>
<feature type="region of interest" description="Disordered" evidence="1">
    <location>
        <begin position="39"/>
        <end position="82"/>
    </location>
</feature>
<dbReference type="Proteomes" id="UP001177744">
    <property type="component" value="Unassembled WGS sequence"/>
</dbReference>
<gene>
    <name evidence="2" type="ORF">QTO34_006999</name>
</gene>
<feature type="non-terminal residue" evidence="2">
    <location>
        <position position="111"/>
    </location>
</feature>
<accession>A0AA40LG75</accession>
<keyword evidence="3" id="KW-1185">Reference proteome</keyword>
<evidence type="ECO:0000256" key="1">
    <source>
        <dbReference type="SAM" id="MobiDB-lite"/>
    </source>
</evidence>
<reference evidence="2" key="1">
    <citation type="submission" date="2023-06" db="EMBL/GenBank/DDBJ databases">
        <title>Reference genome for the Northern bat (Eptesicus nilssonii), a most northern bat species.</title>
        <authorList>
            <person name="Laine V.N."/>
            <person name="Pulliainen A.T."/>
            <person name="Lilley T.M."/>
        </authorList>
    </citation>
    <scope>NUCLEOTIDE SEQUENCE</scope>
    <source>
        <strain evidence="2">BLF_Eptnil</strain>
        <tissue evidence="2">Kidney</tissue>
    </source>
</reference>
<dbReference type="EMBL" id="JAULJE010000018">
    <property type="protein sequence ID" value="KAK1332326.1"/>
    <property type="molecule type" value="Genomic_DNA"/>
</dbReference>
<protein>
    <submittedName>
        <fullName evidence="2">Uncharacterized protein</fullName>
    </submittedName>
</protein>
<name>A0AA40LG75_CNENI</name>
<proteinExistence type="predicted"/>
<organism evidence="2 3">
    <name type="scientific">Cnephaeus nilssonii</name>
    <name type="common">Northern bat</name>
    <name type="synonym">Eptesicus nilssonii</name>
    <dbReference type="NCBI Taxonomy" id="3371016"/>
    <lineage>
        <taxon>Eukaryota</taxon>
        <taxon>Metazoa</taxon>
        <taxon>Chordata</taxon>
        <taxon>Craniata</taxon>
        <taxon>Vertebrata</taxon>
        <taxon>Euteleostomi</taxon>
        <taxon>Mammalia</taxon>
        <taxon>Eutheria</taxon>
        <taxon>Laurasiatheria</taxon>
        <taxon>Chiroptera</taxon>
        <taxon>Yangochiroptera</taxon>
        <taxon>Vespertilionidae</taxon>
        <taxon>Cnephaeus</taxon>
    </lineage>
</organism>
<comment type="caution">
    <text evidence="2">The sequence shown here is derived from an EMBL/GenBank/DDBJ whole genome shotgun (WGS) entry which is preliminary data.</text>
</comment>